<organism evidence="3 4">
    <name type="scientific">Volvox reticuliferus</name>
    <dbReference type="NCBI Taxonomy" id="1737510"/>
    <lineage>
        <taxon>Eukaryota</taxon>
        <taxon>Viridiplantae</taxon>
        <taxon>Chlorophyta</taxon>
        <taxon>core chlorophytes</taxon>
        <taxon>Chlorophyceae</taxon>
        <taxon>CS clade</taxon>
        <taxon>Chlamydomonadales</taxon>
        <taxon>Volvocaceae</taxon>
        <taxon>Volvox</taxon>
    </lineage>
</organism>
<feature type="region of interest" description="Disordered" evidence="2">
    <location>
        <begin position="67"/>
        <end position="104"/>
    </location>
</feature>
<comment type="caution">
    <text evidence="3">The sequence shown here is derived from an EMBL/GenBank/DDBJ whole genome shotgun (WGS) entry which is preliminary data.</text>
</comment>
<feature type="region of interest" description="Disordered" evidence="2">
    <location>
        <begin position="591"/>
        <end position="667"/>
    </location>
</feature>
<evidence type="ECO:0000256" key="2">
    <source>
        <dbReference type="SAM" id="MobiDB-lite"/>
    </source>
</evidence>
<feature type="compositionally biased region" description="Low complexity" evidence="2">
    <location>
        <begin position="75"/>
        <end position="97"/>
    </location>
</feature>
<feature type="compositionally biased region" description="Low complexity" evidence="2">
    <location>
        <begin position="615"/>
        <end position="627"/>
    </location>
</feature>
<feature type="compositionally biased region" description="Gly residues" evidence="2">
    <location>
        <begin position="628"/>
        <end position="655"/>
    </location>
</feature>
<keyword evidence="4" id="KW-1185">Reference proteome</keyword>
<dbReference type="Proteomes" id="UP000747110">
    <property type="component" value="Unassembled WGS sequence"/>
</dbReference>
<keyword evidence="1" id="KW-0175">Coiled coil</keyword>
<accession>A0A8J4C170</accession>
<dbReference type="EMBL" id="BNCP01000004">
    <property type="protein sequence ID" value="GIL72681.1"/>
    <property type="molecule type" value="Genomic_DNA"/>
</dbReference>
<feature type="region of interest" description="Disordered" evidence="2">
    <location>
        <begin position="314"/>
        <end position="335"/>
    </location>
</feature>
<feature type="compositionally biased region" description="Low complexity" evidence="2">
    <location>
        <begin position="656"/>
        <end position="667"/>
    </location>
</feature>
<dbReference type="AlphaFoldDB" id="A0A8J4C170"/>
<name>A0A8J4C170_9CHLO</name>
<evidence type="ECO:0000256" key="1">
    <source>
        <dbReference type="SAM" id="Coils"/>
    </source>
</evidence>
<feature type="region of interest" description="Disordered" evidence="2">
    <location>
        <begin position="523"/>
        <end position="566"/>
    </location>
</feature>
<feature type="compositionally biased region" description="Gly residues" evidence="2">
    <location>
        <begin position="596"/>
        <end position="614"/>
    </location>
</feature>
<evidence type="ECO:0000313" key="4">
    <source>
        <dbReference type="Proteomes" id="UP000747110"/>
    </source>
</evidence>
<gene>
    <name evidence="3" type="ORF">Vretifemale_2924</name>
</gene>
<feature type="coiled-coil region" evidence="1">
    <location>
        <begin position="362"/>
        <end position="390"/>
    </location>
</feature>
<sequence length="667" mass="68800">MALPPLIQARSPSPDRAASPPPVSPRCSHISSIAPLASLRGNISNDISTRVSVASNAVQGARSTSAVLTATGQVSPSSPGSSPSPTRRGSAPAASPRVVSGPRKLTHSQLAERLHGQLMDVLRTEWRRIKSSNLGVLSGTAVVEELLLRRIQSWASELHMLAISSTTAADKLGALCRAMDGTELQQLLVMFDQTGHPDLSDFVRVMVFNTSDPAAKEVVGDLRALRAASSANRRGGRWAGPRETNGERKHRTYSHIALIHPSPSLFTNAQSHIHCVPGQIVCILVPNLHSFSTLSFPSEPLSLTPRAFCQPCVARSTPGSGRRRPPTVPPPPPRFLVHVPDDPSTLRFAALLSEGHRLVAGAQAAAERRRQQEEEERRAMEAREARARARFAAAAGAGRRGIGAKLERRLSDASARQRALGRDKPELLPYWLADVEEQWRRTVATRVPAEGVYDSVIMAHESLPVYEAMPEAALLRIEAEEAAAAPPSRYGLGMGSVGSRAAQSYSSLFNAFGGARPNGGSGTQWSVGGLGASTSTAGGAGKHLASSGRPGSGRGPQLSGDYSSAMVGPEFSASSRFPPGAVAKRGNRAVVLAPGPEGGPGEGSHGGDVSGSGVGVSVESSRAPRGAGISGGGAGGTGGGASSGGGAGGGGGGHSAAGSRGAPATPL</sequence>
<reference evidence="3" key="1">
    <citation type="journal article" date="2021" name="Proc. Natl. Acad. Sci. U.S.A.">
        <title>Three genomes in the algal genus Volvox reveal the fate of a haploid sex-determining region after a transition to homothallism.</title>
        <authorList>
            <person name="Yamamoto K."/>
            <person name="Hamaji T."/>
            <person name="Kawai-Toyooka H."/>
            <person name="Matsuzaki R."/>
            <person name="Takahashi F."/>
            <person name="Nishimura Y."/>
            <person name="Kawachi M."/>
            <person name="Noguchi H."/>
            <person name="Minakuchi Y."/>
            <person name="Umen J.G."/>
            <person name="Toyoda A."/>
            <person name="Nozaki H."/>
        </authorList>
    </citation>
    <scope>NUCLEOTIDE SEQUENCE</scope>
    <source>
        <strain evidence="3">NIES-3786</strain>
    </source>
</reference>
<feature type="region of interest" description="Disordered" evidence="2">
    <location>
        <begin position="1"/>
        <end position="27"/>
    </location>
</feature>
<evidence type="ECO:0000313" key="3">
    <source>
        <dbReference type="EMBL" id="GIL72681.1"/>
    </source>
</evidence>
<protein>
    <submittedName>
        <fullName evidence="3">Uncharacterized protein</fullName>
    </submittedName>
</protein>
<dbReference type="OrthoDB" id="552468at2759"/>
<proteinExistence type="predicted"/>
<feature type="compositionally biased region" description="Low complexity" evidence="2">
    <location>
        <begin position="9"/>
        <end position="18"/>
    </location>
</feature>